<dbReference type="VEuPathDB" id="ToxoDB:TGVEG_252360"/>
<dbReference type="Gene3D" id="3.30.200.20">
    <property type="entry name" value="Phosphorylase Kinase, domain 1"/>
    <property type="match status" value="1"/>
</dbReference>
<feature type="signal peptide" evidence="2">
    <location>
        <begin position="1"/>
        <end position="24"/>
    </location>
</feature>
<dbReference type="VEuPathDB" id="ToxoDB:TGMAS_252360"/>
<evidence type="ECO:0000256" key="1">
    <source>
        <dbReference type="SAM" id="MobiDB-lite"/>
    </source>
</evidence>
<dbReference type="SMART" id="SM00220">
    <property type="entry name" value="S_TKc"/>
    <property type="match status" value="1"/>
</dbReference>
<dbReference type="GO" id="GO:0004672">
    <property type="term" value="F:protein kinase activity"/>
    <property type="evidence" value="ECO:0007669"/>
    <property type="project" value="InterPro"/>
</dbReference>
<dbReference type="Pfam" id="PF14531">
    <property type="entry name" value="Kinase-like"/>
    <property type="match status" value="1"/>
</dbReference>
<dbReference type="VEuPathDB" id="ToxoDB:TGCOUG_252360"/>
<dbReference type="AlphaFoldDB" id="I7AG14"/>
<dbReference type="PROSITE" id="PS50011">
    <property type="entry name" value="PROTEIN_KINASE_DOM"/>
    <property type="match status" value="1"/>
</dbReference>
<dbReference type="VEuPathDB" id="ToxoDB:TGPRC2_252360"/>
<evidence type="ECO:0000259" key="3">
    <source>
        <dbReference type="PROSITE" id="PS50011"/>
    </source>
</evidence>
<dbReference type="VEuPathDB" id="ToxoDB:TGDOM2_252360"/>
<feature type="compositionally biased region" description="Polar residues" evidence="1">
    <location>
        <begin position="28"/>
        <end position="38"/>
    </location>
</feature>
<proteinExistence type="predicted"/>
<dbReference type="VEuPathDB" id="ToxoDB:TGRUB_308090"/>
<dbReference type="VEuPathDB" id="ToxoDB:TGCAST_308090"/>
<dbReference type="Gene3D" id="1.10.510.10">
    <property type="entry name" value="Transferase(Phosphotransferase) domain 1"/>
    <property type="match status" value="1"/>
</dbReference>
<dbReference type="VEuPathDB" id="ToxoDB:TGRH88_005480"/>
<dbReference type="SUPFAM" id="SSF56112">
    <property type="entry name" value="Protein kinase-like (PK-like)"/>
    <property type="match status" value="1"/>
</dbReference>
<evidence type="ECO:0000313" key="4">
    <source>
        <dbReference type="EMBL" id="AFO37840.1"/>
    </source>
</evidence>
<sequence length="550" mass="61104">MATKLARLATWLVLVGCLLWRAGAVQLSPPNSRTNDLASGTPHVARGDTEAQSGTGDDSDFPQAVAEEVADMSGGRVPRVPASSTTTSASEGIFRRLVRRLRRGRGTADGAGVADETHQGPRPPLRKILAQHFRRLRGFFGRLTPRWLSGLGRRAQRWWRGRQRPLLGPSFHGLEAGDSFMRDLLKREEELIGYCREEALKEPAAMVEAVTATVWPQNAETTVDSLLSQGERKLKLVEPLRVGDRSVVFLVRDVERLEDFALKVFTMGAENSRSELERLHEATFAAARLLGESPEEARDRRRLLLPSDAVAVQSQPPFAQLSPGQSDYAVANYLLLMPAAWVDLELLFRTLDFVYVFRGTEDLLALHILTAELIRLAANLQSKGLVHGHFTPDNLFIMPDGRLMLGDVSALRKVGTRGPASSVPVTYAPREFLNASTATFTHALDAWQLGLSIYRVWCLVLPFGLVTPGIKRSWKRPSLRVPGTDSVAFFSCEEDVPDFVQTLIRRFLNFDRRRRMLPLEAMETPEFLQLQNKISRSLSTGQPIAAPSVA</sequence>
<feature type="domain" description="Protein kinase" evidence="3">
    <location>
        <begin position="234"/>
        <end position="528"/>
    </location>
</feature>
<dbReference type="VEuPathDB" id="ToxoDB:TGFOU_252360"/>
<dbReference type="InterPro" id="IPR027916">
    <property type="entry name" value="Kinase-like_dom_ROP"/>
</dbReference>
<dbReference type="InterPro" id="IPR011009">
    <property type="entry name" value="Kinase-like_dom_sf"/>
</dbReference>
<gene>
    <name evidence="4" type="primary">ROP5B</name>
</gene>
<protein>
    <submittedName>
        <fullName evidence="4">Rhoptry protein 5B</fullName>
    </submittedName>
</protein>
<dbReference type="VEuPathDB" id="ToxoDB:TGVAND_252360"/>
<reference evidence="4" key="1">
    <citation type="journal article" date="2012" name="PLoS Pathog.">
        <title>The rhoptry proteins ROP18 and ROP5 mediate Toxoplasma gondii evasion of the murine, but not the human, interferon-gamma response.</title>
        <authorList>
            <person name="Niedelman W."/>
            <person name="Gold D.A."/>
            <person name="Rosowski E.E."/>
            <person name="Sprokholt J.K."/>
            <person name="Lim D."/>
            <person name="Farid Arenas A."/>
            <person name="Melo M.B."/>
            <person name="Spooner E."/>
            <person name="Yaffe M.B."/>
            <person name="Saeij J.P."/>
        </authorList>
    </citation>
    <scope>NUCLEOTIDE SEQUENCE</scope>
    <source>
        <strain evidence="4">GUY-MAT</strain>
    </source>
</reference>
<keyword evidence="2" id="KW-0732">Signal</keyword>
<dbReference type="InterPro" id="IPR016815">
    <property type="entry name" value="ROP4/5"/>
</dbReference>
<dbReference type="VEuPathDB" id="ToxoDB:TGP89_252360"/>
<feature type="region of interest" description="Disordered" evidence="1">
    <location>
        <begin position="28"/>
        <end position="61"/>
    </location>
</feature>
<feature type="chain" id="PRO_5003707285" evidence="2">
    <location>
        <begin position="25"/>
        <end position="550"/>
    </location>
</feature>
<dbReference type="InterPro" id="IPR000719">
    <property type="entry name" value="Prot_kinase_dom"/>
</dbReference>
<dbReference type="GO" id="GO:0005524">
    <property type="term" value="F:ATP binding"/>
    <property type="evidence" value="ECO:0007669"/>
    <property type="project" value="InterPro"/>
</dbReference>
<accession>I7AG14</accession>
<name>I7AG14_TOXGO</name>
<dbReference type="EMBL" id="JQ743755">
    <property type="protein sequence ID" value="AFO37840.1"/>
    <property type="molecule type" value="Genomic_DNA"/>
</dbReference>
<evidence type="ECO:0000256" key="2">
    <source>
        <dbReference type="SAM" id="SignalP"/>
    </source>
</evidence>
<dbReference type="PIRSF" id="PIRSF022995">
    <property type="entry name" value="Rhoptry_ROP2"/>
    <property type="match status" value="1"/>
</dbReference>
<organism evidence="4">
    <name type="scientific">Toxoplasma gondii</name>
    <dbReference type="NCBI Taxonomy" id="5811"/>
    <lineage>
        <taxon>Eukaryota</taxon>
        <taxon>Sar</taxon>
        <taxon>Alveolata</taxon>
        <taxon>Apicomplexa</taxon>
        <taxon>Conoidasida</taxon>
        <taxon>Coccidia</taxon>
        <taxon>Eucoccidiorida</taxon>
        <taxon>Eimeriorina</taxon>
        <taxon>Sarcocystidae</taxon>
        <taxon>Toxoplasma</taxon>
    </lineage>
</organism>
<dbReference type="VEuPathDB" id="ToxoDB:TGGT1_252360"/>
<dbReference type="VEuPathDB" id="ToxoDB:TGARI_252360"/>